<evidence type="ECO:0000313" key="11">
    <source>
        <dbReference type="Proteomes" id="UP000636800"/>
    </source>
</evidence>
<dbReference type="Gene3D" id="1.10.10.60">
    <property type="entry name" value="Homeodomain-like"/>
    <property type="match status" value="1"/>
</dbReference>
<dbReference type="InterPro" id="IPR044822">
    <property type="entry name" value="Myb_DNA-bind_4"/>
</dbReference>
<sequence>MNLSGPSFISSKFPVGGRRFPPSPFGLSNLSAFADADLPRRRSLSHLDIFQDSSTQICFPTCFPIGSAFSPAAMDDEKDVPLSLKTVPPNPSFRSSSPSSSLPPLPIIVVHPSASPPDGHLSEFVTVAAAAPHQQILTPSPPHPRIPLSASAGGGGGREDYWSDGATSSLIDAWGERFLDDNRGSLRQKQWQEVAEVVNSREDYTKTPRTEAQCKNRIDTLKKKYKIEKAKIVAASNSATSSWPFFHRLDSLLGSLVNPLKPSPAAVAVAARSQFPQKQRTHLPVKRKAPLLPAASLSSTSDSFPPEAQPAPSANGRLRGLPARSMKELARAILKFGEVYQRVECSKLQQDLEMEQQRMGFASELEVQRLQFLMKTQMEFFKLKLRRSSTSAGRCGGSSSNRRHSRRRHHQAPRSNNGEEKSE</sequence>
<evidence type="ECO:0000313" key="9">
    <source>
        <dbReference type="EMBL" id="KAG0448877.1"/>
    </source>
</evidence>
<feature type="compositionally biased region" description="Low complexity" evidence="7">
    <location>
        <begin position="391"/>
        <end position="400"/>
    </location>
</feature>
<feature type="region of interest" description="Disordered" evidence="7">
    <location>
        <begin position="296"/>
        <end position="320"/>
    </location>
</feature>
<dbReference type="Proteomes" id="UP000636800">
    <property type="component" value="Unassembled WGS sequence"/>
</dbReference>
<accession>A0A835U502</accession>
<keyword evidence="11" id="KW-1185">Reference proteome</keyword>
<feature type="region of interest" description="Disordered" evidence="7">
    <location>
        <begin position="387"/>
        <end position="423"/>
    </location>
</feature>
<dbReference type="EMBL" id="JADCNM010000244">
    <property type="protein sequence ID" value="KAG0448877.1"/>
    <property type="molecule type" value="Genomic_DNA"/>
</dbReference>
<evidence type="ECO:0000313" key="10">
    <source>
        <dbReference type="EMBL" id="KAG0448958.1"/>
    </source>
</evidence>
<dbReference type="Proteomes" id="UP000639772">
    <property type="component" value="Unassembled WGS sequence"/>
</dbReference>
<dbReference type="InterPro" id="IPR044823">
    <property type="entry name" value="ASIL1/2-like"/>
</dbReference>
<evidence type="ECO:0000256" key="2">
    <source>
        <dbReference type="ARBA" id="ARBA00023015"/>
    </source>
</evidence>
<comment type="subcellular location">
    <subcellularLocation>
        <location evidence="1">Nucleus</location>
    </subcellularLocation>
</comment>
<organism evidence="10 11">
    <name type="scientific">Vanilla planifolia</name>
    <name type="common">Vanilla</name>
    <dbReference type="NCBI Taxonomy" id="51239"/>
    <lineage>
        <taxon>Eukaryota</taxon>
        <taxon>Viridiplantae</taxon>
        <taxon>Streptophyta</taxon>
        <taxon>Embryophyta</taxon>
        <taxon>Tracheophyta</taxon>
        <taxon>Spermatophyta</taxon>
        <taxon>Magnoliopsida</taxon>
        <taxon>Liliopsida</taxon>
        <taxon>Asparagales</taxon>
        <taxon>Orchidaceae</taxon>
        <taxon>Vanilloideae</taxon>
        <taxon>Vanilleae</taxon>
        <taxon>Vanilla</taxon>
    </lineage>
</organism>
<evidence type="ECO:0000259" key="8">
    <source>
        <dbReference type="Pfam" id="PF13837"/>
    </source>
</evidence>
<feature type="domain" description="Myb/SANT-like DNA-binding" evidence="8">
    <location>
        <begin position="160"/>
        <end position="252"/>
    </location>
</feature>
<reference evidence="11 12" key="1">
    <citation type="journal article" date="2020" name="Nat. Food">
        <title>A phased Vanilla planifolia genome enables genetic improvement of flavour and production.</title>
        <authorList>
            <person name="Hasing T."/>
            <person name="Tang H."/>
            <person name="Brym M."/>
            <person name="Khazi F."/>
            <person name="Huang T."/>
            <person name="Chambers A.H."/>
        </authorList>
    </citation>
    <scope>NUCLEOTIDE SEQUENCE [LARGE SCALE GENOMIC DNA]</scope>
    <source>
        <tissue evidence="10">Leaf</tissue>
    </source>
</reference>
<feature type="compositionally biased region" description="Low complexity" evidence="7">
    <location>
        <begin position="296"/>
        <end position="306"/>
    </location>
</feature>
<evidence type="ECO:0000313" key="12">
    <source>
        <dbReference type="Proteomes" id="UP000639772"/>
    </source>
</evidence>
<dbReference type="EMBL" id="JADCNL010000244">
    <property type="protein sequence ID" value="KAG0448958.1"/>
    <property type="molecule type" value="Genomic_DNA"/>
</dbReference>
<dbReference type="PANTHER" id="PTHR31307:SF4">
    <property type="entry name" value="TRIHELIX TRANSCRIPTION FACTOR ASIL2"/>
    <property type="match status" value="1"/>
</dbReference>
<dbReference type="OrthoDB" id="2019351at2759"/>
<keyword evidence="6" id="KW-0539">Nucleus</keyword>
<keyword evidence="2" id="KW-0805">Transcription regulation</keyword>
<comment type="caution">
    <text evidence="10">The sequence shown here is derived from an EMBL/GenBank/DDBJ whole genome shotgun (WGS) entry which is preliminary data.</text>
</comment>
<evidence type="ECO:0000256" key="1">
    <source>
        <dbReference type="ARBA" id="ARBA00004123"/>
    </source>
</evidence>
<dbReference type="GO" id="GO:0000976">
    <property type="term" value="F:transcription cis-regulatory region binding"/>
    <property type="evidence" value="ECO:0007669"/>
    <property type="project" value="TreeGrafter"/>
</dbReference>
<evidence type="ECO:0000256" key="5">
    <source>
        <dbReference type="ARBA" id="ARBA00023163"/>
    </source>
</evidence>
<dbReference type="PANTHER" id="PTHR31307">
    <property type="entry name" value="TRIHELIX TRANSCRIPTION FACTOR ASIL2"/>
    <property type="match status" value="1"/>
</dbReference>
<proteinExistence type="predicted"/>
<evidence type="ECO:0000256" key="6">
    <source>
        <dbReference type="ARBA" id="ARBA00023242"/>
    </source>
</evidence>
<dbReference type="GO" id="GO:0005634">
    <property type="term" value="C:nucleus"/>
    <property type="evidence" value="ECO:0007669"/>
    <property type="project" value="UniProtKB-SubCell"/>
</dbReference>
<protein>
    <recommendedName>
        <fullName evidence="8">Myb/SANT-like DNA-binding domain-containing protein</fullName>
    </recommendedName>
</protein>
<dbReference type="Pfam" id="PF13837">
    <property type="entry name" value="Myb_DNA-bind_4"/>
    <property type="match status" value="1"/>
</dbReference>
<keyword evidence="4" id="KW-0238">DNA-binding</keyword>
<gene>
    <name evidence="10" type="ORF">HPP92_027600</name>
    <name evidence="9" type="ORF">HPP92_027603</name>
</gene>
<feature type="compositionally biased region" description="Basic residues" evidence="7">
    <location>
        <begin position="401"/>
        <end position="412"/>
    </location>
</feature>
<keyword evidence="3" id="KW-0175">Coiled coil</keyword>
<keyword evidence="5" id="KW-0804">Transcription</keyword>
<evidence type="ECO:0000256" key="3">
    <source>
        <dbReference type="ARBA" id="ARBA00023054"/>
    </source>
</evidence>
<name>A0A835U502_VANPL</name>
<evidence type="ECO:0000256" key="4">
    <source>
        <dbReference type="ARBA" id="ARBA00023125"/>
    </source>
</evidence>
<evidence type="ECO:0000256" key="7">
    <source>
        <dbReference type="SAM" id="MobiDB-lite"/>
    </source>
</evidence>
<dbReference type="AlphaFoldDB" id="A0A835U502"/>
<dbReference type="FunFam" id="1.10.10.60:FF:000104">
    <property type="entry name" value="trihelix transcription factor ASIL2"/>
    <property type="match status" value="1"/>
</dbReference>